<name>A0A938X6Y2_9FIRM</name>
<evidence type="ECO:0000256" key="1">
    <source>
        <dbReference type="SAM" id="SignalP"/>
    </source>
</evidence>
<comment type="caution">
    <text evidence="2">The sequence shown here is derived from an EMBL/GenBank/DDBJ whole genome shotgun (WGS) entry which is preliminary data.</text>
</comment>
<feature type="signal peptide" evidence="1">
    <location>
        <begin position="1"/>
        <end position="24"/>
    </location>
</feature>
<organism evidence="2 3">
    <name type="scientific">Merdimmobilis hominis</name>
    <dbReference type="NCBI Taxonomy" id="2897707"/>
    <lineage>
        <taxon>Bacteria</taxon>
        <taxon>Bacillati</taxon>
        <taxon>Bacillota</taxon>
        <taxon>Clostridia</taxon>
        <taxon>Eubacteriales</taxon>
        <taxon>Oscillospiraceae</taxon>
        <taxon>Merdimmobilis</taxon>
    </lineage>
</organism>
<feature type="chain" id="PRO_5039497959" description="Lipoprotein" evidence="1">
    <location>
        <begin position="25"/>
        <end position="149"/>
    </location>
</feature>
<evidence type="ECO:0008006" key="4">
    <source>
        <dbReference type="Google" id="ProtNLM"/>
    </source>
</evidence>
<dbReference type="Proteomes" id="UP000774750">
    <property type="component" value="Unassembled WGS sequence"/>
</dbReference>
<dbReference type="EMBL" id="JACJKY010000010">
    <property type="protein sequence ID" value="MBM6921003.1"/>
    <property type="molecule type" value="Genomic_DNA"/>
</dbReference>
<protein>
    <recommendedName>
        <fullName evidence="4">Lipoprotein</fullName>
    </recommendedName>
</protein>
<evidence type="ECO:0000313" key="2">
    <source>
        <dbReference type="EMBL" id="MBM6921003.1"/>
    </source>
</evidence>
<dbReference type="AlphaFoldDB" id="A0A938X6Y2"/>
<reference evidence="2" key="2">
    <citation type="journal article" date="2021" name="Sci. Rep.">
        <title>The distribution of antibiotic resistance genes in chicken gut microbiota commensals.</title>
        <authorList>
            <person name="Juricova H."/>
            <person name="Matiasovicova J."/>
            <person name="Kubasova T."/>
            <person name="Cejkova D."/>
            <person name="Rychlik I."/>
        </authorList>
    </citation>
    <scope>NUCLEOTIDE SEQUENCE</scope>
    <source>
        <strain evidence="2">An559</strain>
    </source>
</reference>
<gene>
    <name evidence="2" type="ORF">H6A12_07540</name>
</gene>
<keyword evidence="3" id="KW-1185">Reference proteome</keyword>
<keyword evidence="1" id="KW-0732">Signal</keyword>
<proteinExistence type="predicted"/>
<reference evidence="2" key="1">
    <citation type="submission" date="2020-08" db="EMBL/GenBank/DDBJ databases">
        <authorList>
            <person name="Cejkova D."/>
            <person name="Kubasova T."/>
            <person name="Jahodarova E."/>
            <person name="Rychlik I."/>
        </authorList>
    </citation>
    <scope>NUCLEOTIDE SEQUENCE</scope>
    <source>
        <strain evidence="2">An559</strain>
    </source>
</reference>
<accession>A0A938X6Y2</accession>
<sequence>MKRGLMCLLVMIALLMCTACSVFEASGLPQTSIKDTPKDEETVRAEEKTEQMRAFIRSQFMNDAIEELSRYVKTKEDLVVCANENILEIWMMFSNESPKQQLEEIDALCRPVLTKILEEMERFGIDEPIVNLCINNAEGSSSKMYYMNS</sequence>
<evidence type="ECO:0000313" key="3">
    <source>
        <dbReference type="Proteomes" id="UP000774750"/>
    </source>
</evidence>